<evidence type="ECO:0000259" key="7">
    <source>
        <dbReference type="PROSITE" id="PS00497"/>
    </source>
</evidence>
<evidence type="ECO:0000313" key="10">
    <source>
        <dbReference type="Proteomes" id="UP000825935"/>
    </source>
</evidence>
<accession>A0A8T2VCL7</accession>
<evidence type="ECO:0000313" key="9">
    <source>
        <dbReference type="EMBL" id="KAH7442159.1"/>
    </source>
</evidence>
<dbReference type="InterPro" id="IPR008922">
    <property type="entry name" value="Di-copper_centre_dom_sf"/>
</dbReference>
<dbReference type="OMA" id="FWQWQLR"/>
<dbReference type="GO" id="GO:0004497">
    <property type="term" value="F:monooxygenase activity"/>
    <property type="evidence" value="ECO:0007669"/>
    <property type="project" value="UniProtKB-KW"/>
</dbReference>
<evidence type="ECO:0000256" key="3">
    <source>
        <dbReference type="ARBA" id="ARBA00023002"/>
    </source>
</evidence>
<comment type="cofactor">
    <cofactor evidence="1">
        <name>Cu(2+)</name>
        <dbReference type="ChEBI" id="CHEBI:29036"/>
    </cofactor>
</comment>
<keyword evidence="10" id="KW-1185">Reference proteome</keyword>
<dbReference type="Pfam" id="PF00264">
    <property type="entry name" value="Tyrosinase"/>
    <property type="match status" value="1"/>
</dbReference>
<dbReference type="PRINTS" id="PR00092">
    <property type="entry name" value="TYROSINASE"/>
</dbReference>
<keyword evidence="3" id="KW-0560">Oxidoreductase</keyword>
<evidence type="ECO:0000259" key="8">
    <source>
        <dbReference type="PROSITE" id="PS00498"/>
    </source>
</evidence>
<dbReference type="Proteomes" id="UP000825935">
    <property type="component" value="Chromosome 3"/>
</dbReference>
<dbReference type="Pfam" id="PF18132">
    <property type="entry name" value="Tyrosinase_C"/>
    <property type="match status" value="1"/>
</dbReference>
<sequence>MHSPRHRRPHRPHLHPKHNMDGSLSLFLPLTTSLGTTAVAPDDYDTHSLVYRYPLPEAEDDSGVVDVTKAVVRENALDFFYPHMLMSGGEKKAEEDLNKLKMRRDVFLLAFSAVQALDASDRWSFYQIAGIHGLPHAPYDGVDNGEWDPRNPEWWGGYCHHGTPLFPTWHRPYMMLLEQSIIRQAKNLASTLADTDEQKAVLEMADDLRIPYLDWANQSTRVLGLPEVFTMTDVPLLYVWKSFATTSIPNPLKSFVLPVSTGKPFSSSDVYNPTAKPYYVVPPSGTIFTPESFPTVRHVNAGYQSQSDKVNVTLIRNANTTLVEGVHAVFQHNQWLPFSNHYWSEETHGDGSQFGHYSSIELVHDFVHFTLGGSGGHMSYPEVASFDPVFFFHHVNVDRLIALWQYCYPNAWIPHESLQLNDDGTYTEKPDSEANAKTPLTPFRISKDEDKKFATSDDVRLVDADCGYSYPEILHARKQRWTPAQMLDYVMKLYEPPQNFTHRWIIMIERIVKRAFNGPFRIRVFVAKPDATSTTSLSIPNFAGEIQVFARSSGVRCANCEERKSMRASLDLTKTMVRLGLATTPLPNAQDDPFSSDADAPSNPFSVPGSLTLVFVDMQGNQLDPWTALGGWQGPKVSLYYQRGVPRENINEFVVDDNIDVSPHVLQKTEISYPQLTIAGATPPSSA</sequence>
<keyword evidence="4" id="KW-0186">Copper</keyword>
<dbReference type="EMBL" id="CM035408">
    <property type="protein sequence ID" value="KAH7442159.1"/>
    <property type="molecule type" value="Genomic_DNA"/>
</dbReference>
<reference evidence="9" key="1">
    <citation type="submission" date="2021-08" db="EMBL/GenBank/DDBJ databases">
        <title>WGS assembly of Ceratopteris richardii.</title>
        <authorList>
            <person name="Marchant D.B."/>
            <person name="Chen G."/>
            <person name="Jenkins J."/>
            <person name="Shu S."/>
            <person name="Leebens-Mack J."/>
            <person name="Grimwood J."/>
            <person name="Schmutz J."/>
            <person name="Soltis P."/>
            <person name="Soltis D."/>
            <person name="Chen Z.-H."/>
        </authorList>
    </citation>
    <scope>NUCLEOTIDE SEQUENCE</scope>
    <source>
        <strain evidence="9">Whitten #5841</strain>
        <tissue evidence="9">Leaf</tissue>
    </source>
</reference>
<dbReference type="InterPro" id="IPR050316">
    <property type="entry name" value="Tyrosinase/Hemocyanin"/>
</dbReference>
<feature type="domain" description="Tyrosinase copper-binding" evidence="7">
    <location>
        <begin position="160"/>
        <end position="178"/>
    </location>
</feature>
<dbReference type="PROSITE" id="PS00498">
    <property type="entry name" value="TYROSINASE_2"/>
    <property type="match status" value="1"/>
</dbReference>
<dbReference type="AlphaFoldDB" id="A0A8T2VCL7"/>
<name>A0A8T2VCL7_CERRI</name>
<comment type="caution">
    <text evidence="9">The sequence shown here is derived from an EMBL/GenBank/DDBJ whole genome shotgun (WGS) entry which is preliminary data.</text>
</comment>
<feature type="region of interest" description="Disordered" evidence="6">
    <location>
        <begin position="1"/>
        <end position="20"/>
    </location>
</feature>
<evidence type="ECO:0000256" key="4">
    <source>
        <dbReference type="ARBA" id="ARBA00023008"/>
    </source>
</evidence>
<evidence type="ECO:0000256" key="1">
    <source>
        <dbReference type="ARBA" id="ARBA00001973"/>
    </source>
</evidence>
<gene>
    <name evidence="9" type="ORF">KP509_03G073900</name>
</gene>
<dbReference type="OrthoDB" id="1892371at2759"/>
<dbReference type="SUPFAM" id="SSF48056">
    <property type="entry name" value="Di-copper centre-containing domain"/>
    <property type="match status" value="1"/>
</dbReference>
<dbReference type="Gene3D" id="2.60.310.20">
    <property type="match status" value="1"/>
</dbReference>
<dbReference type="InterPro" id="IPR002227">
    <property type="entry name" value="Tyrosinase_Cu-bd"/>
</dbReference>
<keyword evidence="5" id="KW-0503">Monooxygenase</keyword>
<dbReference type="GO" id="GO:0046872">
    <property type="term" value="F:metal ion binding"/>
    <property type="evidence" value="ECO:0007669"/>
    <property type="project" value="UniProtKB-KW"/>
</dbReference>
<evidence type="ECO:0000256" key="6">
    <source>
        <dbReference type="SAM" id="MobiDB-lite"/>
    </source>
</evidence>
<evidence type="ECO:0000256" key="5">
    <source>
        <dbReference type="ARBA" id="ARBA00023033"/>
    </source>
</evidence>
<dbReference type="PROSITE" id="PS00497">
    <property type="entry name" value="TYROSINASE_1"/>
    <property type="match status" value="1"/>
</dbReference>
<evidence type="ECO:0000256" key="2">
    <source>
        <dbReference type="ARBA" id="ARBA00022723"/>
    </source>
</evidence>
<dbReference type="Gene3D" id="1.10.1280.10">
    <property type="entry name" value="Di-copper center containing domain from catechol oxidase"/>
    <property type="match status" value="1"/>
</dbReference>
<dbReference type="PANTHER" id="PTHR11474">
    <property type="entry name" value="TYROSINASE FAMILY MEMBER"/>
    <property type="match status" value="1"/>
</dbReference>
<proteinExistence type="predicted"/>
<feature type="domain" description="Tyrosinase copper-binding" evidence="8">
    <location>
        <begin position="387"/>
        <end position="398"/>
    </location>
</feature>
<feature type="compositionally biased region" description="Basic residues" evidence="6">
    <location>
        <begin position="1"/>
        <end position="17"/>
    </location>
</feature>
<keyword evidence="2" id="KW-0479">Metal-binding</keyword>
<protein>
    <recommendedName>
        <fullName evidence="7 8">Tyrosinase copper-binding domain-containing protein</fullName>
    </recommendedName>
</protein>
<dbReference type="InterPro" id="IPR041640">
    <property type="entry name" value="Tyrosinase_C"/>
</dbReference>
<dbReference type="PANTHER" id="PTHR11474:SF76">
    <property type="entry name" value="SHKT DOMAIN-CONTAINING PROTEIN"/>
    <property type="match status" value="1"/>
</dbReference>
<organism evidence="9 10">
    <name type="scientific">Ceratopteris richardii</name>
    <name type="common">Triangle waterfern</name>
    <dbReference type="NCBI Taxonomy" id="49495"/>
    <lineage>
        <taxon>Eukaryota</taxon>
        <taxon>Viridiplantae</taxon>
        <taxon>Streptophyta</taxon>
        <taxon>Embryophyta</taxon>
        <taxon>Tracheophyta</taxon>
        <taxon>Polypodiopsida</taxon>
        <taxon>Polypodiidae</taxon>
        <taxon>Polypodiales</taxon>
        <taxon>Pteridineae</taxon>
        <taxon>Pteridaceae</taxon>
        <taxon>Parkerioideae</taxon>
        <taxon>Ceratopteris</taxon>
    </lineage>
</organism>